<protein>
    <recommendedName>
        <fullName evidence="4">Prolyl 4-hydroxylase alpha subunit domain-containing protein</fullName>
    </recommendedName>
</protein>
<organism evidence="2 3">
    <name type="scientific">Discostella pseudostelligera</name>
    <dbReference type="NCBI Taxonomy" id="259834"/>
    <lineage>
        <taxon>Eukaryota</taxon>
        <taxon>Sar</taxon>
        <taxon>Stramenopiles</taxon>
        <taxon>Ochrophyta</taxon>
        <taxon>Bacillariophyta</taxon>
        <taxon>Coscinodiscophyceae</taxon>
        <taxon>Thalassiosirophycidae</taxon>
        <taxon>Stephanodiscales</taxon>
        <taxon>Stephanodiscaceae</taxon>
        <taxon>Discostella</taxon>
    </lineage>
</organism>
<feature type="region of interest" description="Disordered" evidence="1">
    <location>
        <begin position="803"/>
        <end position="824"/>
    </location>
</feature>
<gene>
    <name evidence="2" type="ORF">ACHAWU_009240</name>
</gene>
<dbReference type="PANTHER" id="PTHR35711:SF1">
    <property type="entry name" value="ECTODERMAL, ISOFORM F"/>
    <property type="match status" value="1"/>
</dbReference>
<feature type="region of interest" description="Disordered" evidence="1">
    <location>
        <begin position="338"/>
        <end position="367"/>
    </location>
</feature>
<evidence type="ECO:0000313" key="3">
    <source>
        <dbReference type="Proteomes" id="UP001530293"/>
    </source>
</evidence>
<accession>A0ABD3N5U8</accession>
<proteinExistence type="predicted"/>
<feature type="compositionally biased region" description="Polar residues" evidence="1">
    <location>
        <begin position="87"/>
        <end position="98"/>
    </location>
</feature>
<dbReference type="Proteomes" id="UP001530293">
    <property type="component" value="Unassembled WGS sequence"/>
</dbReference>
<feature type="region of interest" description="Disordered" evidence="1">
    <location>
        <begin position="734"/>
        <end position="758"/>
    </location>
</feature>
<dbReference type="PANTHER" id="PTHR35711">
    <property type="entry name" value="EXPRESSED PROTEIN"/>
    <property type="match status" value="1"/>
</dbReference>
<feature type="region of interest" description="Disordered" evidence="1">
    <location>
        <begin position="292"/>
        <end position="316"/>
    </location>
</feature>
<feature type="compositionally biased region" description="Acidic residues" evidence="1">
    <location>
        <begin position="64"/>
        <end position="86"/>
    </location>
</feature>
<sequence length="824" mass="90262">MDDDDNKYGHPNNGSPLAKRACHIKRAVADANDIRDETNSGTAANNSVVLAKRAWDHYRNYIDGNDDNDDDDGEEEEEEENDEDAITDSQATCHNGQANEHGGDIDELMELIDILLSSSAAATAASPSPSSAPMKISPLLPSDTTSSSLPSTNNTNANPLLLLLLSTKSDYGSGIANCLLPILLSMTYVHLANHVVSESFMTTSSSLSATEASTCNHQNDNSSSSVASSSPTYYFQQALHYWPTNPIALSLLANYNRMYNRSTTSDVCNMYVKAAENAAFWRKVALEYLERGEEEGANGDDCRGEEDDEEEEMEDEDINAKEWVELLVLNGALDVDYIGKDDDDDEDDSKITENSVKGEGGEGIQEEYSPSGVEATASFMSAFLLSTLSKHDEALFHLQKFRLSHRIHPNVWLAAAEAEVSPVKQVKELSSCPSAPSSSSSLVSFPPRIYGRGAGERNSNNNDHGVLPPELYHRLCDLFAPNAPYWKESNYDHRGYYSYFINLSDDKNSGADSVKAHPTNIIEDVIVNHLLPLAEQVLQEKESSSSSTKTSSPPPPRIVGAEWWTHTRPLGANLGHQLHFDTDESLLEREKRVTHPIISSVLYLTGAGREGCQDGCGGGGAGSTIVFDQTPESTDVAPKAWISHPRDNSFMAFPGNLLHGVLPCSGTGCIKCLADTGAGAGDHDATIRHRLTFMVGFWTRNVTEGMDKDRELYTPCGQLPPPSEHSWVLQSQQGYGSTDVKTRPARQTNDDNYKEYDDLPSVSPAWERIICSEGGNNDSALIIPMGLDHRFFYFILSPHVLPHSRQDQDEEQQEEELGAPGGQE</sequence>
<dbReference type="EMBL" id="JALLBG020000037">
    <property type="protein sequence ID" value="KAL3770708.1"/>
    <property type="molecule type" value="Genomic_DNA"/>
</dbReference>
<feature type="compositionally biased region" description="Acidic residues" evidence="1">
    <location>
        <begin position="808"/>
        <end position="817"/>
    </location>
</feature>
<reference evidence="2 3" key="1">
    <citation type="submission" date="2024-10" db="EMBL/GenBank/DDBJ databases">
        <title>Updated reference genomes for cyclostephanoid diatoms.</title>
        <authorList>
            <person name="Roberts W.R."/>
            <person name="Alverson A.J."/>
        </authorList>
    </citation>
    <scope>NUCLEOTIDE SEQUENCE [LARGE SCALE GENOMIC DNA]</scope>
    <source>
        <strain evidence="2 3">AJA232-27</strain>
    </source>
</reference>
<comment type="caution">
    <text evidence="2">The sequence shown here is derived from an EMBL/GenBank/DDBJ whole genome shotgun (WGS) entry which is preliminary data.</text>
</comment>
<evidence type="ECO:0000313" key="2">
    <source>
        <dbReference type="EMBL" id="KAL3770708.1"/>
    </source>
</evidence>
<dbReference type="AlphaFoldDB" id="A0ABD3N5U8"/>
<evidence type="ECO:0000256" key="1">
    <source>
        <dbReference type="SAM" id="MobiDB-lite"/>
    </source>
</evidence>
<evidence type="ECO:0008006" key="4">
    <source>
        <dbReference type="Google" id="ProtNLM"/>
    </source>
</evidence>
<feature type="region of interest" description="Disordered" evidence="1">
    <location>
        <begin position="60"/>
        <end position="102"/>
    </location>
</feature>
<feature type="region of interest" description="Disordered" evidence="1">
    <location>
        <begin position="123"/>
        <end position="153"/>
    </location>
</feature>
<keyword evidence="3" id="KW-1185">Reference proteome</keyword>
<feature type="region of interest" description="Disordered" evidence="1">
    <location>
        <begin position="537"/>
        <end position="557"/>
    </location>
</feature>
<feature type="region of interest" description="Disordered" evidence="1">
    <location>
        <begin position="1"/>
        <end position="21"/>
    </location>
</feature>
<name>A0ABD3N5U8_9STRA</name>
<feature type="compositionally biased region" description="Basic and acidic residues" evidence="1">
    <location>
        <begin position="748"/>
        <end position="757"/>
    </location>
</feature>